<dbReference type="InterPro" id="IPR010296">
    <property type="entry name" value="DUF899_thioredox"/>
</dbReference>
<dbReference type="RefSeq" id="WP_221304665.1">
    <property type="nucleotide sequence ID" value="NZ_JACHEB010000005.1"/>
</dbReference>
<gene>
    <name evidence="1" type="ORF">HDF14_002613</name>
</gene>
<dbReference type="Gene3D" id="3.40.30.10">
    <property type="entry name" value="Glutaredoxin"/>
    <property type="match status" value="1"/>
</dbReference>
<dbReference type="Pfam" id="PF05988">
    <property type="entry name" value="DUF899"/>
    <property type="match status" value="1"/>
</dbReference>
<keyword evidence="2" id="KW-1185">Reference proteome</keyword>
<organism evidence="1 2">
    <name type="scientific">Tunturiibacter gelidiferens</name>
    <dbReference type="NCBI Taxonomy" id="3069689"/>
    <lineage>
        <taxon>Bacteria</taxon>
        <taxon>Pseudomonadati</taxon>
        <taxon>Acidobacteriota</taxon>
        <taxon>Terriglobia</taxon>
        <taxon>Terriglobales</taxon>
        <taxon>Acidobacteriaceae</taxon>
        <taxon>Tunturiibacter</taxon>
    </lineage>
</organism>
<comment type="caution">
    <text evidence="1">The sequence shown here is derived from an EMBL/GenBank/DDBJ whole genome shotgun (WGS) entry which is preliminary data.</text>
</comment>
<dbReference type="SUPFAM" id="SSF52833">
    <property type="entry name" value="Thioredoxin-like"/>
    <property type="match status" value="1"/>
</dbReference>
<evidence type="ECO:0000313" key="2">
    <source>
        <dbReference type="Proteomes" id="UP000535182"/>
    </source>
</evidence>
<evidence type="ECO:0000313" key="1">
    <source>
        <dbReference type="EMBL" id="MBB5328997.1"/>
    </source>
</evidence>
<reference evidence="1 2" key="1">
    <citation type="submission" date="2020-08" db="EMBL/GenBank/DDBJ databases">
        <title>Genomic Encyclopedia of Type Strains, Phase IV (KMG-V): Genome sequencing to study the core and pangenomes of soil and plant-associated prokaryotes.</title>
        <authorList>
            <person name="Whitman W."/>
        </authorList>
    </citation>
    <scope>NUCLEOTIDE SEQUENCE [LARGE SCALE GENOMIC DNA]</scope>
    <source>
        <strain evidence="1 2">X5P2</strain>
    </source>
</reference>
<dbReference type="EMBL" id="JACHEB010000005">
    <property type="protein sequence ID" value="MBB5328997.1"/>
    <property type="molecule type" value="Genomic_DNA"/>
</dbReference>
<protein>
    <submittedName>
        <fullName evidence="1">Dithiol-disulfide oxidoreductase (DUF899 family)</fullName>
    </submittedName>
</protein>
<dbReference type="Proteomes" id="UP000535182">
    <property type="component" value="Unassembled WGS sequence"/>
</dbReference>
<dbReference type="InterPro" id="IPR036249">
    <property type="entry name" value="Thioredoxin-like_sf"/>
</dbReference>
<sequence>MVHEFINGSYRETNLTNESAEYLARREELRLAEIELMEHQERVAALRRALPAGAALREYEFLEGPADLGGGDDPVRTVKLSELFTAAERPLVLYQMMYGKKQTKPCPMCTMWVDGFNAVAHHLAQKIDFAVVMAAEPRAVRDHARSRGWNSLRLLSAGSNTFKFDLGSEDAEGAQDSTISVFAKDKEGVVRHSYSAHPRMSPEIKERGIDLLTPMWDLMDLTPRGRGEWYPSLVYGTKAHT</sequence>
<dbReference type="AlphaFoldDB" id="A0A9X0QEL9"/>
<accession>A0A9X0QEL9</accession>
<name>A0A9X0QEL9_9BACT</name>
<proteinExistence type="predicted"/>